<evidence type="ECO:0000256" key="2">
    <source>
        <dbReference type="ARBA" id="ARBA00022528"/>
    </source>
</evidence>
<evidence type="ECO:0000256" key="6">
    <source>
        <dbReference type="SAM" id="MobiDB-lite"/>
    </source>
</evidence>
<feature type="compositionally biased region" description="Gly residues" evidence="6">
    <location>
        <begin position="562"/>
        <end position="573"/>
    </location>
</feature>
<evidence type="ECO:0000313" key="8">
    <source>
        <dbReference type="Proteomes" id="UP000815325"/>
    </source>
</evidence>
<dbReference type="EMBL" id="MU069670">
    <property type="protein sequence ID" value="KAF5836197.1"/>
    <property type="molecule type" value="Genomic_DNA"/>
</dbReference>
<evidence type="ECO:0000256" key="1">
    <source>
        <dbReference type="ARBA" id="ARBA00004470"/>
    </source>
</evidence>
<feature type="compositionally biased region" description="Low complexity" evidence="6">
    <location>
        <begin position="172"/>
        <end position="193"/>
    </location>
</feature>
<name>A0ABQ7GNL7_DUNSA</name>
<keyword evidence="4" id="KW-0809">Transit peptide</keyword>
<evidence type="ECO:0000313" key="7">
    <source>
        <dbReference type="EMBL" id="KAF5836197.1"/>
    </source>
</evidence>
<feature type="region of interest" description="Disordered" evidence="6">
    <location>
        <begin position="68"/>
        <end position="91"/>
    </location>
</feature>
<dbReference type="Proteomes" id="UP000815325">
    <property type="component" value="Unassembled WGS sequence"/>
</dbReference>
<keyword evidence="2" id="KW-0150">Chloroplast</keyword>
<comment type="similarity">
    <text evidence="5">Belongs to the ESV1 family.</text>
</comment>
<feature type="compositionally biased region" description="Gly residues" evidence="6">
    <location>
        <begin position="194"/>
        <end position="206"/>
    </location>
</feature>
<dbReference type="PANTHER" id="PTHR34113">
    <property type="entry name" value="INACTIVE PURPLE ACID PHOSPHATASE-LIKE PROTEIN"/>
    <property type="match status" value="1"/>
</dbReference>
<evidence type="ECO:0000256" key="3">
    <source>
        <dbReference type="ARBA" id="ARBA00022640"/>
    </source>
</evidence>
<dbReference type="PANTHER" id="PTHR34113:SF2">
    <property type="entry name" value="PROTEIN LIKE EARLY STARVATION, CHLOROPLASTIC"/>
    <property type="match status" value="1"/>
</dbReference>
<evidence type="ECO:0000256" key="5">
    <source>
        <dbReference type="ARBA" id="ARBA00038237"/>
    </source>
</evidence>
<proteinExistence type="inferred from homology"/>
<keyword evidence="3" id="KW-0934">Plastid</keyword>
<feature type="compositionally biased region" description="Polar residues" evidence="6">
    <location>
        <begin position="146"/>
        <end position="161"/>
    </location>
</feature>
<dbReference type="InterPro" id="IPR052495">
    <property type="entry name" value="Alpha-glucan_binding_chloro"/>
</dbReference>
<feature type="region of interest" description="Disordered" evidence="6">
    <location>
        <begin position="558"/>
        <end position="593"/>
    </location>
</feature>
<protein>
    <submittedName>
        <fullName evidence="7">Uncharacterized protein</fullName>
    </submittedName>
</protein>
<gene>
    <name evidence="7" type="ORF">DUNSADRAFT_6263</name>
</gene>
<keyword evidence="8" id="KW-1185">Reference proteome</keyword>
<accession>A0ABQ7GNL7</accession>
<sequence length="593" mass="64282">MLGLGKCAGAVAGPRSGPVVPCKQNLIPCSSAHSARSKVILGATSDRSPQSQTPMSLSDLMTFESQLPQKAVVQQEEEEEVRSAEDPGARAEALVQRATQVLEDARAVLDSDEAAGSRAEGSTASTRSSSSTPSSPVVRPGPSSSDSNRISAGSGLPGSSRTTREILHSALQQQKQSQSQGGEQLKSSSSSSWSGGGGGGGGGGLPGPSPIPQRLPLQQEQEQRQLDFAEPEWWPARGLQLVSQEEQLAAAARQAVLPPLQSVMELTSAYKPPTRQFEAAEAGAAQAQAAPEVGRQLEDGSGVLADGPCRWEKKTEEILGLAGFRKLITTLRGWTVEGQVAWEESWWEASDWAGLRELGADKSGSNPLGAAWHETWCEKAYHDETTLELKIERTANKWARAENGNEWEEKWGEKHAALGEVNKYADKWAKDGDDVWHERWGEDYDGKGACKKWTDKWAERLVAGGANEQWGDKWTEEFGHGQGVKHGEVWSQGSSGERYNRWWNEQHYGDGRVRKWGDSTHGEFWDDTEWMDTYYNPVPHFGFDLAVRHSPNLWQIPVRPAGGKGKASGGATSGSGEDSNDDDDLGMGISALD</sequence>
<evidence type="ECO:0000256" key="4">
    <source>
        <dbReference type="ARBA" id="ARBA00022946"/>
    </source>
</evidence>
<comment type="caution">
    <text evidence="7">The sequence shown here is derived from an EMBL/GenBank/DDBJ whole genome shotgun (WGS) entry which is preliminary data.</text>
</comment>
<reference evidence="7" key="1">
    <citation type="submission" date="2017-08" db="EMBL/GenBank/DDBJ databases">
        <authorList>
            <person name="Polle J.E."/>
            <person name="Barry K."/>
            <person name="Cushman J."/>
            <person name="Schmutz J."/>
            <person name="Tran D."/>
            <person name="Hathwaick L.T."/>
            <person name="Yim W.C."/>
            <person name="Jenkins J."/>
            <person name="Mckie-Krisberg Z.M."/>
            <person name="Prochnik S."/>
            <person name="Lindquist E."/>
            <person name="Dockter R.B."/>
            <person name="Adam C."/>
            <person name="Molina H."/>
            <person name="Bunkerborg J."/>
            <person name="Jin E."/>
            <person name="Buchheim M."/>
            <person name="Magnuson J."/>
        </authorList>
    </citation>
    <scope>NUCLEOTIDE SEQUENCE</scope>
    <source>
        <strain evidence="7">CCAP 19/18</strain>
    </source>
</reference>
<organism evidence="7 8">
    <name type="scientific">Dunaliella salina</name>
    <name type="common">Green alga</name>
    <name type="synonym">Protococcus salinus</name>
    <dbReference type="NCBI Taxonomy" id="3046"/>
    <lineage>
        <taxon>Eukaryota</taxon>
        <taxon>Viridiplantae</taxon>
        <taxon>Chlorophyta</taxon>
        <taxon>core chlorophytes</taxon>
        <taxon>Chlorophyceae</taxon>
        <taxon>CS clade</taxon>
        <taxon>Chlamydomonadales</taxon>
        <taxon>Dunaliellaceae</taxon>
        <taxon>Dunaliella</taxon>
    </lineage>
</organism>
<feature type="compositionally biased region" description="Low complexity" evidence="6">
    <location>
        <begin position="117"/>
        <end position="145"/>
    </location>
</feature>
<comment type="subcellular location">
    <subcellularLocation>
        <location evidence="1">Plastid</location>
        <location evidence="1">Chloroplast stroma</location>
    </subcellularLocation>
</comment>
<feature type="region of interest" description="Disordered" evidence="6">
    <location>
        <begin position="106"/>
        <end position="225"/>
    </location>
</feature>